<keyword evidence="3" id="KW-1185">Reference proteome</keyword>
<proteinExistence type="predicted"/>
<accession>A0A2P5DD20</accession>
<evidence type="ECO:0000313" key="2">
    <source>
        <dbReference type="EMBL" id="PON71189.1"/>
    </source>
</evidence>
<feature type="region of interest" description="Disordered" evidence="1">
    <location>
        <begin position="62"/>
        <end position="85"/>
    </location>
</feature>
<protein>
    <submittedName>
        <fullName evidence="2">Uncharacterized protein</fullName>
    </submittedName>
</protein>
<organism evidence="2 3">
    <name type="scientific">Trema orientale</name>
    <name type="common">Charcoal tree</name>
    <name type="synonym">Celtis orientalis</name>
    <dbReference type="NCBI Taxonomy" id="63057"/>
    <lineage>
        <taxon>Eukaryota</taxon>
        <taxon>Viridiplantae</taxon>
        <taxon>Streptophyta</taxon>
        <taxon>Embryophyta</taxon>
        <taxon>Tracheophyta</taxon>
        <taxon>Spermatophyta</taxon>
        <taxon>Magnoliopsida</taxon>
        <taxon>eudicotyledons</taxon>
        <taxon>Gunneridae</taxon>
        <taxon>Pentapetalae</taxon>
        <taxon>rosids</taxon>
        <taxon>fabids</taxon>
        <taxon>Rosales</taxon>
        <taxon>Cannabaceae</taxon>
        <taxon>Trema</taxon>
    </lineage>
</organism>
<evidence type="ECO:0000313" key="3">
    <source>
        <dbReference type="Proteomes" id="UP000237000"/>
    </source>
</evidence>
<name>A0A2P5DD20_TREOI</name>
<dbReference type="AlphaFoldDB" id="A0A2P5DD20"/>
<sequence length="101" mass="11930">MRDLVRAWRWYLRRRRRSLSMIWLWLNLSPREVRIRAKLGEVMVEEEGEECFETFRKVFRRRVSSDSVNSSRNRASEDGSDGDEGSLVLALSVDMANGMDF</sequence>
<reference evidence="3" key="1">
    <citation type="submission" date="2016-06" db="EMBL/GenBank/DDBJ databases">
        <title>Parallel loss of symbiosis genes in relatives of nitrogen-fixing non-legume Parasponia.</title>
        <authorList>
            <person name="Van Velzen R."/>
            <person name="Holmer R."/>
            <person name="Bu F."/>
            <person name="Rutten L."/>
            <person name="Van Zeijl A."/>
            <person name="Liu W."/>
            <person name="Santuari L."/>
            <person name="Cao Q."/>
            <person name="Sharma T."/>
            <person name="Shen D."/>
            <person name="Roswanjaya Y."/>
            <person name="Wardhani T."/>
            <person name="Kalhor M.S."/>
            <person name="Jansen J."/>
            <person name="Van den Hoogen J."/>
            <person name="Gungor B."/>
            <person name="Hartog M."/>
            <person name="Hontelez J."/>
            <person name="Verver J."/>
            <person name="Yang W.-C."/>
            <person name="Schijlen E."/>
            <person name="Repin R."/>
            <person name="Schilthuizen M."/>
            <person name="Schranz E."/>
            <person name="Heidstra R."/>
            <person name="Miyata K."/>
            <person name="Fedorova E."/>
            <person name="Kohlen W."/>
            <person name="Bisseling T."/>
            <person name="Smit S."/>
            <person name="Geurts R."/>
        </authorList>
    </citation>
    <scope>NUCLEOTIDE SEQUENCE [LARGE SCALE GENOMIC DNA]</scope>
    <source>
        <strain evidence="3">cv. RG33-2</strain>
    </source>
</reference>
<evidence type="ECO:0000256" key="1">
    <source>
        <dbReference type="SAM" id="MobiDB-lite"/>
    </source>
</evidence>
<dbReference type="InParanoid" id="A0A2P5DD20"/>
<comment type="caution">
    <text evidence="2">The sequence shown here is derived from an EMBL/GenBank/DDBJ whole genome shotgun (WGS) entry which is preliminary data.</text>
</comment>
<gene>
    <name evidence="2" type="ORF">TorRG33x02_254810</name>
</gene>
<dbReference type="EMBL" id="JXTC01000278">
    <property type="protein sequence ID" value="PON71189.1"/>
    <property type="molecule type" value="Genomic_DNA"/>
</dbReference>
<dbReference type="Proteomes" id="UP000237000">
    <property type="component" value="Unassembled WGS sequence"/>
</dbReference>